<evidence type="ECO:0000313" key="1">
    <source>
        <dbReference type="EMBL" id="NEV62176.1"/>
    </source>
</evidence>
<reference evidence="1 2" key="1">
    <citation type="submission" date="2020-02" db="EMBL/GenBank/DDBJ databases">
        <title>Genome sequences of Thiorhodococcus mannitoliphagus and Thiorhodococcus minor, purple sulfur photosynthetic bacteria in the gammaproteobacterial family, Chromatiaceae.</title>
        <authorList>
            <person name="Aviles F.A."/>
            <person name="Meyer T.E."/>
            <person name="Kyndt J.A."/>
        </authorList>
    </citation>
    <scope>NUCLEOTIDE SEQUENCE [LARGE SCALE GENOMIC DNA]</scope>
    <source>
        <strain evidence="1 2">DSM 11518</strain>
    </source>
</reference>
<evidence type="ECO:0000313" key="2">
    <source>
        <dbReference type="Proteomes" id="UP000483379"/>
    </source>
</evidence>
<sequence>MDHFGEFVQFCRSLELDGRIVLMVDELPQAVENTLGERSEQERREAIRMLQTLRDCRHDPALTERVQFVFAGSIGLENVAASLGASKHINDLKSLRIPPLTPSEARAFLGQELTRLGLEDLPQEAQEHLLGRVGWDWLIPIFIRRLAEELSPASVTPDAVEQAFTALLTHQNLFEHWYSRLRMTLDSRELQFVKAVLGYAADPRNNGIHSRSLSNLAVEHGVLERQVDLVGILKHDGYLNNQEDPACYRFNSPVIREWWWRNVAN</sequence>
<proteinExistence type="predicted"/>
<dbReference type="AlphaFoldDB" id="A0A6M0JXA4"/>
<comment type="caution">
    <text evidence="1">The sequence shown here is derived from an EMBL/GenBank/DDBJ whole genome shotgun (WGS) entry which is preliminary data.</text>
</comment>
<gene>
    <name evidence="1" type="ORF">G3446_09785</name>
</gene>
<evidence type="ECO:0008006" key="3">
    <source>
        <dbReference type="Google" id="ProtNLM"/>
    </source>
</evidence>
<dbReference type="Proteomes" id="UP000483379">
    <property type="component" value="Unassembled WGS sequence"/>
</dbReference>
<keyword evidence="2" id="KW-1185">Reference proteome</keyword>
<organism evidence="1 2">
    <name type="scientific">Thiorhodococcus minor</name>
    <dbReference type="NCBI Taxonomy" id="57489"/>
    <lineage>
        <taxon>Bacteria</taxon>
        <taxon>Pseudomonadati</taxon>
        <taxon>Pseudomonadota</taxon>
        <taxon>Gammaproteobacteria</taxon>
        <taxon>Chromatiales</taxon>
        <taxon>Chromatiaceae</taxon>
        <taxon>Thiorhodococcus</taxon>
    </lineage>
</organism>
<protein>
    <recommendedName>
        <fullName evidence="3">ATP-binding protein</fullName>
    </recommendedName>
</protein>
<accession>A0A6M0JXA4</accession>
<dbReference type="EMBL" id="JAAIJQ010000023">
    <property type="protein sequence ID" value="NEV62176.1"/>
    <property type="molecule type" value="Genomic_DNA"/>
</dbReference>
<name>A0A6M0JXA4_9GAMM</name>